<accession>A0A425Y406</accession>
<evidence type="ECO:0000256" key="3">
    <source>
        <dbReference type="ARBA" id="ARBA00022448"/>
    </source>
</evidence>
<comment type="subcellular location">
    <subcellularLocation>
        <location evidence="1 14">Cell outer membrane</location>
        <topology evidence="1 14">Multi-pass membrane protein</topology>
    </subcellularLocation>
</comment>
<dbReference type="RefSeq" id="WP_125030010.1">
    <property type="nucleotide sequence ID" value="NZ_JAPXVP010000004.1"/>
</dbReference>
<evidence type="ECO:0000256" key="10">
    <source>
        <dbReference type="ARBA" id="ARBA00023077"/>
    </source>
</evidence>
<keyword evidence="13 14" id="KW-0998">Cell outer membrane</keyword>
<evidence type="ECO:0000259" key="17">
    <source>
        <dbReference type="Pfam" id="PF00593"/>
    </source>
</evidence>
<dbReference type="GO" id="GO:0009279">
    <property type="term" value="C:cell outer membrane"/>
    <property type="evidence" value="ECO:0007669"/>
    <property type="project" value="UniProtKB-SubCell"/>
</dbReference>
<evidence type="ECO:0000256" key="12">
    <source>
        <dbReference type="ARBA" id="ARBA00023170"/>
    </source>
</evidence>
<evidence type="ECO:0000256" key="4">
    <source>
        <dbReference type="ARBA" id="ARBA00022452"/>
    </source>
</evidence>
<keyword evidence="12 19" id="KW-0675">Receptor</keyword>
<dbReference type="PROSITE" id="PS52016">
    <property type="entry name" value="TONB_DEPENDENT_REC_3"/>
    <property type="match status" value="1"/>
</dbReference>
<keyword evidence="4 14" id="KW-1134">Transmembrane beta strand</keyword>
<proteinExistence type="inferred from homology"/>
<evidence type="ECO:0000256" key="11">
    <source>
        <dbReference type="ARBA" id="ARBA00023136"/>
    </source>
</evidence>
<organism evidence="19 20">
    <name type="scientific">Ancylomarina euxinus</name>
    <dbReference type="NCBI Taxonomy" id="2283627"/>
    <lineage>
        <taxon>Bacteria</taxon>
        <taxon>Pseudomonadati</taxon>
        <taxon>Bacteroidota</taxon>
        <taxon>Bacteroidia</taxon>
        <taxon>Marinilabiliales</taxon>
        <taxon>Marinifilaceae</taxon>
        <taxon>Ancylomarina</taxon>
    </lineage>
</organism>
<sequence length="837" mass="94878">MQRMNYVLFGLFMLVSQSLLAQSLTISGLVKEQGSPQPLIGANVYIDGTNLGAATNQNGEFSITNLKVGEYEISVSYSGYTKINKIVKISRDMPRLIFEMENQQTLLKGTNVSAQRIRQAESSLKLAAPLKDIPLTTSSVDRDLLDQLQVNNVNDALKYATGIKPKMNYGGFQTFSMRGFGAPVIMLDGARDERMNLSNSAPLTSLAAVERIEFVKGPASVLYGHSAVGGILNVVRKQPTKYFRGNFTASYGSWEAKRMTLGLGNRITDKLSYRFDASLSSQEGWRDNGNKTANAYLALDYEIDDKNKLEFRMGANDDFYGTETGLPSVKYDIYDADDKLVYQKGDLPENFDRKQRYNDPEDFLKHENVNASVKYTHEFNDESKLQFHSTYSDDLIDYFSTEELSYLTSISDIYANYYMKGSEKMFISLDTIQRTFPLRFSHETQTYQNDIDYSSSFKTGVIKHKYTAGYYFMYLDRTCFKGYNVGVDVKGDGLFAKVAVENPTLNQGNLSTSFSGASLYREYVNGFYFQDLIEVSEKVKFLAGLRFDHFKVNMRSAKVDLGRHLTDKSEETSMVNKSFSYRLGGVYQPIESLSVYASYSSFFKPKRSSFNANYVYLNKDGKEFFPEDGKEVYEPENGYQFEAGIKYDYKSFLNLNASAYYIKKNNIVQSLGKTDDGRRVYGQIGMVDSKGFDIEALLRPTEGLSITTGYGFNIAKYRQFSANDYINSTAGNDLTFNPRNQVYAWAFYQVQKGTLKSFNMGLGANYSDKMFTDSNNEYELDGYCLFDAALGYMFDKTFVKLKINNILNKEYESSSVYSNQYVPGQERNFVLTVGLKL</sequence>
<evidence type="ECO:0000256" key="5">
    <source>
        <dbReference type="ARBA" id="ARBA00022496"/>
    </source>
</evidence>
<evidence type="ECO:0000256" key="13">
    <source>
        <dbReference type="ARBA" id="ARBA00023237"/>
    </source>
</evidence>
<dbReference type="InterPro" id="IPR036942">
    <property type="entry name" value="Beta-barrel_TonB_sf"/>
</dbReference>
<evidence type="ECO:0000313" key="20">
    <source>
        <dbReference type="Proteomes" id="UP000285794"/>
    </source>
</evidence>
<dbReference type="PANTHER" id="PTHR32552">
    <property type="entry name" value="FERRICHROME IRON RECEPTOR-RELATED"/>
    <property type="match status" value="1"/>
</dbReference>
<dbReference type="GO" id="GO:0015891">
    <property type="term" value="P:siderophore transport"/>
    <property type="evidence" value="ECO:0007669"/>
    <property type="project" value="InterPro"/>
</dbReference>
<dbReference type="AlphaFoldDB" id="A0A425Y406"/>
<feature type="domain" description="TonB-dependent receptor-like beta-barrel" evidence="17">
    <location>
        <begin position="333"/>
        <end position="805"/>
    </location>
</feature>
<evidence type="ECO:0000256" key="1">
    <source>
        <dbReference type="ARBA" id="ARBA00004571"/>
    </source>
</evidence>
<dbReference type="GO" id="GO:0015344">
    <property type="term" value="F:siderophore uptake transmembrane transporter activity"/>
    <property type="evidence" value="ECO:0007669"/>
    <property type="project" value="TreeGrafter"/>
</dbReference>
<name>A0A425Y406_9BACT</name>
<dbReference type="InterPro" id="IPR039426">
    <property type="entry name" value="TonB-dep_rcpt-like"/>
</dbReference>
<keyword evidence="20" id="KW-1185">Reference proteome</keyword>
<feature type="chain" id="PRO_5019576623" evidence="16">
    <location>
        <begin position="22"/>
        <end position="837"/>
    </location>
</feature>
<dbReference type="InterPro" id="IPR008969">
    <property type="entry name" value="CarboxyPept-like_regulatory"/>
</dbReference>
<keyword evidence="3 14" id="KW-0813">Transport</keyword>
<evidence type="ECO:0000256" key="7">
    <source>
        <dbReference type="ARBA" id="ARBA00022729"/>
    </source>
</evidence>
<dbReference type="CDD" id="cd01347">
    <property type="entry name" value="ligand_gated_channel"/>
    <property type="match status" value="1"/>
</dbReference>
<dbReference type="InterPro" id="IPR012910">
    <property type="entry name" value="Plug_dom"/>
</dbReference>
<evidence type="ECO:0000313" key="19">
    <source>
        <dbReference type="EMBL" id="RRG23010.1"/>
    </source>
</evidence>
<evidence type="ECO:0000256" key="9">
    <source>
        <dbReference type="ARBA" id="ARBA00023065"/>
    </source>
</evidence>
<dbReference type="SUPFAM" id="SSF56935">
    <property type="entry name" value="Porins"/>
    <property type="match status" value="1"/>
</dbReference>
<dbReference type="InterPro" id="IPR010105">
    <property type="entry name" value="TonB_sidphr_rcpt"/>
</dbReference>
<dbReference type="Gene3D" id="2.170.130.10">
    <property type="entry name" value="TonB-dependent receptor, plug domain"/>
    <property type="match status" value="1"/>
</dbReference>
<evidence type="ECO:0000259" key="18">
    <source>
        <dbReference type="Pfam" id="PF07715"/>
    </source>
</evidence>
<feature type="signal peptide" evidence="16">
    <location>
        <begin position="1"/>
        <end position="21"/>
    </location>
</feature>
<keyword evidence="8" id="KW-0408">Iron</keyword>
<dbReference type="InterPro" id="IPR000531">
    <property type="entry name" value="Beta-barrel_TonB"/>
</dbReference>
<dbReference type="Pfam" id="PF00593">
    <property type="entry name" value="TonB_dep_Rec_b-barrel"/>
    <property type="match status" value="1"/>
</dbReference>
<feature type="domain" description="TonB-dependent receptor plug" evidence="18">
    <location>
        <begin position="130"/>
        <end position="231"/>
    </location>
</feature>
<dbReference type="SUPFAM" id="SSF49464">
    <property type="entry name" value="Carboxypeptidase regulatory domain-like"/>
    <property type="match status" value="1"/>
</dbReference>
<keyword evidence="9" id="KW-0406">Ion transport</keyword>
<dbReference type="Pfam" id="PF13715">
    <property type="entry name" value="CarbopepD_reg_2"/>
    <property type="match status" value="1"/>
</dbReference>
<dbReference type="EMBL" id="QQWG01000004">
    <property type="protein sequence ID" value="RRG23010.1"/>
    <property type="molecule type" value="Genomic_DNA"/>
</dbReference>
<evidence type="ECO:0000256" key="8">
    <source>
        <dbReference type="ARBA" id="ARBA00023004"/>
    </source>
</evidence>
<evidence type="ECO:0000256" key="6">
    <source>
        <dbReference type="ARBA" id="ARBA00022692"/>
    </source>
</evidence>
<keyword evidence="7 16" id="KW-0732">Signal</keyword>
<dbReference type="InterPro" id="IPR037066">
    <property type="entry name" value="Plug_dom_sf"/>
</dbReference>
<dbReference type="NCBIfam" id="TIGR01783">
    <property type="entry name" value="TonB-siderophor"/>
    <property type="match status" value="1"/>
</dbReference>
<evidence type="ECO:0000256" key="15">
    <source>
        <dbReference type="RuleBase" id="RU003357"/>
    </source>
</evidence>
<dbReference type="PANTHER" id="PTHR32552:SF68">
    <property type="entry name" value="FERRICHROME OUTER MEMBRANE TRANSPORTER_PHAGE RECEPTOR"/>
    <property type="match status" value="1"/>
</dbReference>
<dbReference type="Pfam" id="PF07715">
    <property type="entry name" value="Plug"/>
    <property type="match status" value="1"/>
</dbReference>
<gene>
    <name evidence="19" type="ORF">DWB61_06115</name>
</gene>
<evidence type="ECO:0000256" key="2">
    <source>
        <dbReference type="ARBA" id="ARBA00009810"/>
    </source>
</evidence>
<keyword evidence="5" id="KW-0410">Iron transport</keyword>
<dbReference type="Proteomes" id="UP000285794">
    <property type="component" value="Unassembled WGS sequence"/>
</dbReference>
<keyword evidence="6 14" id="KW-0812">Transmembrane</keyword>
<dbReference type="OrthoDB" id="9775095at2"/>
<evidence type="ECO:0000256" key="14">
    <source>
        <dbReference type="PROSITE-ProRule" id="PRU01360"/>
    </source>
</evidence>
<comment type="similarity">
    <text evidence="2 14 15">Belongs to the TonB-dependent receptor family.</text>
</comment>
<dbReference type="GO" id="GO:0038023">
    <property type="term" value="F:signaling receptor activity"/>
    <property type="evidence" value="ECO:0007669"/>
    <property type="project" value="InterPro"/>
</dbReference>
<evidence type="ECO:0000256" key="16">
    <source>
        <dbReference type="SAM" id="SignalP"/>
    </source>
</evidence>
<protein>
    <submittedName>
        <fullName evidence="19">TonB-dependent siderophore receptor</fullName>
    </submittedName>
</protein>
<keyword evidence="11 14" id="KW-0472">Membrane</keyword>
<dbReference type="Gene3D" id="2.40.170.20">
    <property type="entry name" value="TonB-dependent receptor, beta-barrel domain"/>
    <property type="match status" value="1"/>
</dbReference>
<keyword evidence="10 15" id="KW-0798">TonB box</keyword>
<comment type="caution">
    <text evidence="19">The sequence shown here is derived from an EMBL/GenBank/DDBJ whole genome shotgun (WGS) entry which is preliminary data.</text>
</comment>
<reference evidence="19 20" key="1">
    <citation type="submission" date="2018-07" db="EMBL/GenBank/DDBJ databases">
        <title>Draft genome sequence of Ancylomarina sp. M1P.</title>
        <authorList>
            <person name="Yadav S."/>
            <person name="Villanueva L."/>
            <person name="Damste J.S.S."/>
        </authorList>
    </citation>
    <scope>NUCLEOTIDE SEQUENCE [LARGE SCALE GENOMIC DNA]</scope>
    <source>
        <strain evidence="19 20">M1P</strain>
    </source>
</reference>
<dbReference type="Gene3D" id="2.60.40.1120">
    <property type="entry name" value="Carboxypeptidase-like, regulatory domain"/>
    <property type="match status" value="1"/>
</dbReference>